<dbReference type="Gene3D" id="3.90.1150.10">
    <property type="entry name" value="Aspartate Aminotransferase, domain 1"/>
    <property type="match status" value="1"/>
</dbReference>
<dbReference type="AlphaFoldDB" id="A0A0U1HW37"/>
<keyword evidence="1" id="KW-0456">Lyase</keyword>
<dbReference type="EMBL" id="CTKE01000018">
    <property type="protein sequence ID" value="CQI94662.1"/>
    <property type="molecule type" value="Genomic_DNA"/>
</dbReference>
<dbReference type="Proteomes" id="UP000042054">
    <property type="component" value="Unassembled WGS sequence"/>
</dbReference>
<evidence type="ECO:0000313" key="1">
    <source>
        <dbReference type="EMBL" id="CQI94662.1"/>
    </source>
</evidence>
<dbReference type="InterPro" id="IPR015422">
    <property type="entry name" value="PyrdxlP-dep_Trfase_small"/>
</dbReference>
<dbReference type="PANTHER" id="PTHR32325:SF4">
    <property type="entry name" value="TRYPTOPHANASE"/>
    <property type="match status" value="1"/>
</dbReference>
<evidence type="ECO:0000313" key="2">
    <source>
        <dbReference type="Proteomes" id="UP000042054"/>
    </source>
</evidence>
<dbReference type="EC" id="4.1.99.1" evidence="1"/>
<dbReference type="PANTHER" id="PTHR32325">
    <property type="entry name" value="BETA-ELIMINATING LYASE-LIKE PROTEIN-RELATED"/>
    <property type="match status" value="1"/>
</dbReference>
<organism evidence="1 2">
    <name type="scientific">Yersinia rohdei</name>
    <dbReference type="NCBI Taxonomy" id="29485"/>
    <lineage>
        <taxon>Bacteria</taxon>
        <taxon>Pseudomonadati</taxon>
        <taxon>Pseudomonadota</taxon>
        <taxon>Gammaproteobacteria</taxon>
        <taxon>Enterobacterales</taxon>
        <taxon>Yersiniaceae</taxon>
        <taxon>Yersinia</taxon>
    </lineage>
</organism>
<dbReference type="SUPFAM" id="SSF53383">
    <property type="entry name" value="PLP-dependent transferases"/>
    <property type="match status" value="1"/>
</dbReference>
<accession>A0A0U1HW37</accession>
<gene>
    <name evidence="1" type="primary">tnaA_2</name>
    <name evidence="1" type="ORF">ERS008555_03236</name>
</gene>
<reference evidence="1 2" key="1">
    <citation type="submission" date="2015-03" db="EMBL/GenBank/DDBJ databases">
        <authorList>
            <person name="Murphy D."/>
        </authorList>
    </citation>
    <scope>NUCLEOTIDE SEQUENCE [LARGE SCALE GENOMIC DNA]</scope>
    <source>
        <strain evidence="1 2">68/02</strain>
    </source>
</reference>
<proteinExistence type="predicted"/>
<dbReference type="GO" id="GO:0009034">
    <property type="term" value="F:tryptophanase activity"/>
    <property type="evidence" value="ECO:0007669"/>
    <property type="project" value="UniProtKB-EC"/>
</dbReference>
<dbReference type="RefSeq" id="WP_050535275.1">
    <property type="nucleotide sequence ID" value="NZ_CTKE01000018.1"/>
</dbReference>
<dbReference type="InterPro" id="IPR015424">
    <property type="entry name" value="PyrdxlP-dep_Trfase"/>
</dbReference>
<name>A0A0U1HW37_YERRO</name>
<sequence length="67" mass="7717">MKRIPEPFRIKMVENIRMTNREDREKALIEAGYNPFLLPSEDVYIDLLTDSGTGAMSDRQWAGLKTS</sequence>
<protein>
    <submittedName>
        <fullName evidence="1">Tryptophanase</fullName>
        <ecNumber evidence="1">4.1.99.1</ecNumber>
    </submittedName>
</protein>